<dbReference type="InterPro" id="IPR036873">
    <property type="entry name" value="Rhodanese-like_dom_sf"/>
</dbReference>
<proteinExistence type="predicted"/>
<dbReference type="SMART" id="SM00450">
    <property type="entry name" value="RHOD"/>
    <property type="match status" value="1"/>
</dbReference>
<name>A0A095VSE9_9GAMM</name>
<keyword evidence="3" id="KW-1185">Reference proteome</keyword>
<dbReference type="Pfam" id="PF00581">
    <property type="entry name" value="Rhodanese"/>
    <property type="match status" value="1"/>
</dbReference>
<dbReference type="STRING" id="1265313.HRUBRA_01078"/>
<dbReference type="PROSITE" id="PS50206">
    <property type="entry name" value="RHODANESE_3"/>
    <property type="match status" value="1"/>
</dbReference>
<dbReference type="InterPro" id="IPR001763">
    <property type="entry name" value="Rhodanese-like_dom"/>
</dbReference>
<evidence type="ECO:0000313" key="3">
    <source>
        <dbReference type="Proteomes" id="UP000029640"/>
    </source>
</evidence>
<dbReference type="eggNOG" id="COG0607">
    <property type="taxonomic scope" value="Bacteria"/>
</dbReference>
<dbReference type="Gene3D" id="3.40.250.10">
    <property type="entry name" value="Rhodanese-like domain"/>
    <property type="match status" value="1"/>
</dbReference>
<accession>A0A095VSE9</accession>
<dbReference type="AlphaFoldDB" id="A0A095VSE9"/>
<reference evidence="2 3" key="1">
    <citation type="journal article" date="2014" name="Genome Announc.">
        <title>Genome Sequence of Gammaproteobacterial Pseudohaliea rubra Type Strain DSM 19751, Isolated from Coastal Seawater of the Mediterranean Sea.</title>
        <authorList>
            <person name="Spring S."/>
            <person name="Fiebig A."/>
            <person name="Riedel T."/>
            <person name="Goker M."/>
            <person name="Klenk H.P."/>
        </authorList>
    </citation>
    <scope>NUCLEOTIDE SEQUENCE [LARGE SCALE GENOMIC DNA]</scope>
    <source>
        <strain evidence="2 3">DSM 19751</strain>
    </source>
</reference>
<dbReference type="CDD" id="cd00158">
    <property type="entry name" value="RHOD"/>
    <property type="match status" value="1"/>
</dbReference>
<evidence type="ECO:0000313" key="2">
    <source>
        <dbReference type="EMBL" id="KGE04392.1"/>
    </source>
</evidence>
<evidence type="ECO:0000259" key="1">
    <source>
        <dbReference type="PROSITE" id="PS50206"/>
    </source>
</evidence>
<gene>
    <name evidence="2" type="ORF">HRUBRA_01078</name>
</gene>
<dbReference type="Proteomes" id="UP000029640">
    <property type="component" value="Unassembled WGS sequence"/>
</dbReference>
<dbReference type="HOGENOM" id="CLU_089574_5_0_6"/>
<feature type="domain" description="Rhodanese" evidence="1">
    <location>
        <begin position="50"/>
        <end position="134"/>
    </location>
</feature>
<protein>
    <submittedName>
        <fullName evidence="2">Putative MPT-synthase sulfurylase</fullName>
    </submittedName>
</protein>
<dbReference type="SUPFAM" id="SSF52821">
    <property type="entry name" value="Rhodanese/Cell cycle control phosphatase"/>
    <property type="match status" value="1"/>
</dbReference>
<sequence>MEEIMRKNNPTAMLVALVIALLAPLAGAQGLFGPGVPTITHEEIREAGETGETLLFVDVRSEEEMSVSMLPGAITRREYERNPEAYKGMRIVPYCTVGARSGKYTRELRDRGVSAVNYRGSILDWVENGEPLVTPDGEPTKRVHTYSERFSVPEPYTPVSQ</sequence>
<organism evidence="2 3">
    <name type="scientific">Pseudohaliea rubra DSM 19751</name>
    <dbReference type="NCBI Taxonomy" id="1265313"/>
    <lineage>
        <taxon>Bacteria</taxon>
        <taxon>Pseudomonadati</taxon>
        <taxon>Pseudomonadota</taxon>
        <taxon>Gammaproteobacteria</taxon>
        <taxon>Cellvibrionales</taxon>
        <taxon>Halieaceae</taxon>
        <taxon>Pseudohaliea</taxon>
    </lineage>
</organism>
<dbReference type="EMBL" id="AUVB01000028">
    <property type="protein sequence ID" value="KGE04392.1"/>
    <property type="molecule type" value="Genomic_DNA"/>
</dbReference>
<comment type="caution">
    <text evidence="2">The sequence shown here is derived from an EMBL/GenBank/DDBJ whole genome shotgun (WGS) entry which is preliminary data.</text>
</comment>